<dbReference type="AlphaFoldDB" id="A0A9D1SDH5"/>
<organism evidence="2 3">
    <name type="scientific">Candidatus Ornithomonoglobus merdipullorum</name>
    <dbReference type="NCBI Taxonomy" id="2840895"/>
    <lineage>
        <taxon>Bacteria</taxon>
        <taxon>Bacillati</taxon>
        <taxon>Bacillota</taxon>
        <taxon>Clostridia</taxon>
        <taxon>Candidatus Ornithomonoglobus</taxon>
    </lineage>
</organism>
<gene>
    <name evidence="2" type="ORF">IAA61_01160</name>
</gene>
<dbReference type="PANTHER" id="PTHR36434">
    <property type="entry name" value="MEMBRANE PROTEASE YUGP-RELATED"/>
    <property type="match status" value="1"/>
</dbReference>
<name>A0A9D1SDH5_9FIRM</name>
<evidence type="ECO:0000313" key="3">
    <source>
        <dbReference type="Proteomes" id="UP000824109"/>
    </source>
</evidence>
<keyword evidence="1" id="KW-0812">Transmembrane</keyword>
<feature type="transmembrane region" description="Helical" evidence="1">
    <location>
        <begin position="12"/>
        <end position="31"/>
    </location>
</feature>
<keyword evidence="1" id="KW-1133">Transmembrane helix</keyword>
<dbReference type="Proteomes" id="UP000824109">
    <property type="component" value="Unassembled WGS sequence"/>
</dbReference>
<keyword evidence="1" id="KW-0472">Membrane</keyword>
<reference evidence="2" key="2">
    <citation type="journal article" date="2021" name="PeerJ">
        <title>Extensive microbial diversity within the chicken gut microbiome revealed by metagenomics and culture.</title>
        <authorList>
            <person name="Gilroy R."/>
            <person name="Ravi A."/>
            <person name="Getino M."/>
            <person name="Pursley I."/>
            <person name="Horton D.L."/>
            <person name="Alikhan N.F."/>
            <person name="Baker D."/>
            <person name="Gharbi K."/>
            <person name="Hall N."/>
            <person name="Watson M."/>
            <person name="Adriaenssens E.M."/>
            <person name="Foster-Nyarko E."/>
            <person name="Jarju S."/>
            <person name="Secka A."/>
            <person name="Antonio M."/>
            <person name="Oren A."/>
            <person name="Chaudhuri R.R."/>
            <person name="La Ragione R."/>
            <person name="Hildebrand F."/>
            <person name="Pallen M.J."/>
        </authorList>
    </citation>
    <scope>NUCLEOTIDE SEQUENCE</scope>
    <source>
        <strain evidence="2">USAMLcec3-3695</strain>
    </source>
</reference>
<proteinExistence type="predicted"/>
<dbReference type="InterPro" id="IPR007395">
    <property type="entry name" value="Zn_peptidase_2"/>
</dbReference>
<dbReference type="EMBL" id="DVNB01000014">
    <property type="protein sequence ID" value="HIU56404.1"/>
    <property type="molecule type" value="Genomic_DNA"/>
</dbReference>
<accession>A0A9D1SDH5</accession>
<reference evidence="2" key="1">
    <citation type="submission" date="2020-10" db="EMBL/GenBank/DDBJ databases">
        <authorList>
            <person name="Gilroy R."/>
        </authorList>
    </citation>
    <scope>NUCLEOTIDE SEQUENCE</scope>
    <source>
        <strain evidence="2">USAMLcec3-3695</strain>
    </source>
</reference>
<feature type="transmembrane region" description="Helical" evidence="1">
    <location>
        <begin position="203"/>
        <end position="224"/>
    </location>
</feature>
<dbReference type="Pfam" id="PF04298">
    <property type="entry name" value="Zn_peptidase_2"/>
    <property type="match status" value="1"/>
</dbReference>
<comment type="caution">
    <text evidence="2">The sequence shown here is derived from an EMBL/GenBank/DDBJ whole genome shotgun (WGS) entry which is preliminary data.</text>
</comment>
<feature type="transmembrane region" description="Helical" evidence="1">
    <location>
        <begin position="148"/>
        <end position="167"/>
    </location>
</feature>
<evidence type="ECO:0000256" key="1">
    <source>
        <dbReference type="SAM" id="Phobius"/>
    </source>
</evidence>
<sequence length="232" mass="25115">MLYTLLDPTYILVIIGLVITLIASANVNSTFKKYDRVSSRRGITAADAARRILDANGLYNIRIERVAGNLTDHFSPKEGVIRLSDSTFHSTSIAALGVAAHECGHAVQHQVGYVPIKLRNGIVPFVNICSYASVPIIIIGIILGATNLAYLGVALFCVVLAFQIITLPTETNASSRALATLGSMSLLDEDELQGAKRVLRAAAMTYFASVASTALQIFRLLLIVNNSRRRDR</sequence>
<evidence type="ECO:0000313" key="2">
    <source>
        <dbReference type="EMBL" id="HIU56404.1"/>
    </source>
</evidence>
<dbReference type="PANTHER" id="PTHR36434:SF1">
    <property type="entry name" value="MEMBRANE PROTEASE YUGP-RELATED"/>
    <property type="match status" value="1"/>
</dbReference>
<feature type="transmembrane region" description="Helical" evidence="1">
    <location>
        <begin position="122"/>
        <end position="142"/>
    </location>
</feature>
<protein>
    <submittedName>
        <fullName evidence="2">Zinc metallopeptidase</fullName>
    </submittedName>
</protein>